<evidence type="ECO:0000313" key="1">
    <source>
        <dbReference type="EMBL" id="CAK1594596.1"/>
    </source>
</evidence>
<evidence type="ECO:0000313" key="2">
    <source>
        <dbReference type="Proteomes" id="UP001314205"/>
    </source>
</evidence>
<organism evidence="1 2">
    <name type="scientific">Parnassius mnemosyne</name>
    <name type="common">clouded apollo</name>
    <dbReference type="NCBI Taxonomy" id="213953"/>
    <lineage>
        <taxon>Eukaryota</taxon>
        <taxon>Metazoa</taxon>
        <taxon>Ecdysozoa</taxon>
        <taxon>Arthropoda</taxon>
        <taxon>Hexapoda</taxon>
        <taxon>Insecta</taxon>
        <taxon>Pterygota</taxon>
        <taxon>Neoptera</taxon>
        <taxon>Endopterygota</taxon>
        <taxon>Lepidoptera</taxon>
        <taxon>Glossata</taxon>
        <taxon>Ditrysia</taxon>
        <taxon>Papilionoidea</taxon>
        <taxon>Papilionidae</taxon>
        <taxon>Parnassiinae</taxon>
        <taxon>Parnassini</taxon>
        <taxon>Parnassius</taxon>
        <taxon>Driopa</taxon>
    </lineage>
</organism>
<protein>
    <submittedName>
        <fullName evidence="1">Uncharacterized protein</fullName>
    </submittedName>
</protein>
<sequence length="80" mass="9178">MEISCAAHRVQSGNVHHISEKYFRSAAKIWFQNAFSLYGGLIRLDMELLQLPAVLNTSTAYRATLLRSMIFLTNFNFNTH</sequence>
<gene>
    <name evidence="1" type="ORF">PARMNEM_LOCUS14204</name>
</gene>
<dbReference type="EMBL" id="CAVLGL010000090">
    <property type="protein sequence ID" value="CAK1594596.1"/>
    <property type="molecule type" value="Genomic_DNA"/>
</dbReference>
<reference evidence="1 2" key="1">
    <citation type="submission" date="2023-11" db="EMBL/GenBank/DDBJ databases">
        <authorList>
            <person name="Hedman E."/>
            <person name="Englund M."/>
            <person name="Stromberg M."/>
            <person name="Nyberg Akerstrom W."/>
            <person name="Nylinder S."/>
            <person name="Jareborg N."/>
            <person name="Kallberg Y."/>
            <person name="Kronander E."/>
        </authorList>
    </citation>
    <scope>NUCLEOTIDE SEQUENCE [LARGE SCALE GENOMIC DNA]</scope>
</reference>
<dbReference type="Proteomes" id="UP001314205">
    <property type="component" value="Unassembled WGS sequence"/>
</dbReference>
<comment type="caution">
    <text evidence="1">The sequence shown here is derived from an EMBL/GenBank/DDBJ whole genome shotgun (WGS) entry which is preliminary data.</text>
</comment>
<name>A0AAV1LGF2_9NEOP</name>
<accession>A0AAV1LGF2</accession>
<keyword evidence="2" id="KW-1185">Reference proteome</keyword>
<proteinExistence type="predicted"/>
<dbReference type="AlphaFoldDB" id="A0AAV1LGF2"/>